<feature type="active site" description="Schiff-base intermediate with substrate" evidence="4">
    <location>
        <position position="159"/>
    </location>
</feature>
<gene>
    <name evidence="4 5" type="primary">aroD</name>
    <name evidence="5" type="ORF">KDK67_00460</name>
</gene>
<dbReference type="HAMAP" id="MF_00214">
    <property type="entry name" value="AroD"/>
    <property type="match status" value="1"/>
</dbReference>
<feature type="binding site" evidence="4">
    <location>
        <begin position="39"/>
        <end position="41"/>
    </location>
    <ligand>
        <name>3-dehydroquinate</name>
        <dbReference type="ChEBI" id="CHEBI:32364"/>
    </ligand>
</feature>
<protein>
    <recommendedName>
        <fullName evidence="4">3-dehydroquinate dehydratase</fullName>
        <shortName evidence="4">3-dehydroquinase</shortName>
        <ecNumber evidence="4">4.2.1.10</ecNumber>
    </recommendedName>
    <alternativeName>
        <fullName evidence="4">Type I DHQase</fullName>
    </alternativeName>
    <alternativeName>
        <fullName evidence="4">Type I dehydroquinase</fullName>
        <shortName evidence="4">DHQ1</shortName>
    </alternativeName>
</protein>
<evidence type="ECO:0000313" key="6">
    <source>
        <dbReference type="Proteomes" id="UP001056766"/>
    </source>
</evidence>
<dbReference type="SUPFAM" id="SSF51569">
    <property type="entry name" value="Aldolase"/>
    <property type="match status" value="1"/>
</dbReference>
<dbReference type="GO" id="GO:0009423">
    <property type="term" value="P:chorismate biosynthetic process"/>
    <property type="evidence" value="ECO:0007669"/>
    <property type="project" value="UniProtKB-UniRule"/>
</dbReference>
<comment type="caution">
    <text evidence="5">The sequence shown here is derived from an EMBL/GenBank/DDBJ whole genome shotgun (WGS) entry which is preliminary data.</text>
</comment>
<dbReference type="InterPro" id="IPR050146">
    <property type="entry name" value="Type-I_3-dehydroquinase"/>
</dbReference>
<dbReference type="Gene3D" id="3.20.20.70">
    <property type="entry name" value="Aldolase class I"/>
    <property type="match status" value="1"/>
</dbReference>
<evidence type="ECO:0000256" key="2">
    <source>
        <dbReference type="ARBA" id="ARBA00023239"/>
    </source>
</evidence>
<dbReference type="CDD" id="cd00502">
    <property type="entry name" value="DHQase_I"/>
    <property type="match status" value="1"/>
</dbReference>
<evidence type="ECO:0000256" key="1">
    <source>
        <dbReference type="ARBA" id="ARBA00001864"/>
    </source>
</evidence>
<dbReference type="NCBIfam" id="TIGR01093">
    <property type="entry name" value="aroD"/>
    <property type="match status" value="1"/>
</dbReference>
<dbReference type="AlphaFoldDB" id="A0A9E4ZE32"/>
<dbReference type="FunFam" id="3.20.20.70:FF:000047">
    <property type="entry name" value="3-dehydroquinate dehydratase"/>
    <property type="match status" value="1"/>
</dbReference>
<dbReference type="PANTHER" id="PTHR43699:SF1">
    <property type="entry name" value="3-DEHYDROQUINATE DEHYDRATASE"/>
    <property type="match status" value="1"/>
</dbReference>
<evidence type="ECO:0000313" key="5">
    <source>
        <dbReference type="EMBL" id="MCM1985499.1"/>
    </source>
</evidence>
<keyword evidence="4" id="KW-0028">Amino-acid biosynthesis</keyword>
<keyword evidence="3 4" id="KW-0704">Schiff base</keyword>
<dbReference type="EC" id="4.2.1.10" evidence="4"/>
<evidence type="ECO:0000256" key="4">
    <source>
        <dbReference type="HAMAP-Rule" id="MF_00214"/>
    </source>
</evidence>
<sequence>MLKIGKFDLEERAAIVAAISNEPLQQSGTAAEHGADILEIRFDLLGITTPKEAADLLRTVKDKTSLPCIATNRLQTQGGNWEGTEESRIALLEDIMHLTDAVDIELETDEHLRDRIVKKAKEEKKTVIISSHDFERTPDKATLKSILDHSHNAGADIAKLAVMPENMQDVLDLLEVTMEVDDVCTISMGQMGKHTRIIAPLYGSKLTYASVSDAVAPGQLKVEDLKKAMEMVE</sequence>
<organism evidence="5 6">
    <name type="scientific">Methanococcoides seepicolus</name>
    <dbReference type="NCBI Taxonomy" id="2828780"/>
    <lineage>
        <taxon>Archaea</taxon>
        <taxon>Methanobacteriati</taxon>
        <taxon>Methanobacteriota</taxon>
        <taxon>Stenosarchaea group</taxon>
        <taxon>Methanomicrobia</taxon>
        <taxon>Methanosarcinales</taxon>
        <taxon>Methanosarcinaceae</taxon>
        <taxon>Methanococcoides</taxon>
    </lineage>
</organism>
<name>A0A9E4ZE32_9EURY</name>
<keyword evidence="2 4" id="KW-0456">Lyase</keyword>
<dbReference type="GO" id="GO:0046279">
    <property type="term" value="P:3,4-dihydroxybenzoate biosynthetic process"/>
    <property type="evidence" value="ECO:0007669"/>
    <property type="project" value="UniProtKB-ARBA"/>
</dbReference>
<evidence type="ECO:0000256" key="3">
    <source>
        <dbReference type="ARBA" id="ARBA00023270"/>
    </source>
</evidence>
<comment type="catalytic activity">
    <reaction evidence="1 4">
        <text>3-dehydroquinate = 3-dehydroshikimate + H2O</text>
        <dbReference type="Rhea" id="RHEA:21096"/>
        <dbReference type="ChEBI" id="CHEBI:15377"/>
        <dbReference type="ChEBI" id="CHEBI:16630"/>
        <dbReference type="ChEBI" id="CHEBI:32364"/>
        <dbReference type="EC" id="4.2.1.10"/>
    </reaction>
</comment>
<comment type="subunit">
    <text evidence="4">Homodimer.</text>
</comment>
<dbReference type="InterPro" id="IPR001381">
    <property type="entry name" value="DHquinase_I"/>
</dbReference>
<comment type="pathway">
    <text evidence="4">Metabolic intermediate biosynthesis; chorismate biosynthesis; chorismate from D-erythrose 4-phosphate and phosphoenolpyruvate: step 3/7.</text>
</comment>
<accession>A0A9E4ZE32</accession>
<dbReference type="Proteomes" id="UP001056766">
    <property type="component" value="Unassembled WGS sequence"/>
</dbReference>
<dbReference type="Pfam" id="PF01487">
    <property type="entry name" value="DHquinase_I"/>
    <property type="match status" value="1"/>
</dbReference>
<dbReference type="GO" id="GO:0003855">
    <property type="term" value="F:3-dehydroquinate dehydratase activity"/>
    <property type="evidence" value="ECO:0007669"/>
    <property type="project" value="UniProtKB-UniRule"/>
</dbReference>
<dbReference type="GO" id="GO:0008652">
    <property type="term" value="P:amino acid biosynthetic process"/>
    <property type="evidence" value="ECO:0007669"/>
    <property type="project" value="UniProtKB-KW"/>
</dbReference>
<feature type="binding site" evidence="4">
    <location>
        <position position="73"/>
    </location>
    <ligand>
        <name>3-dehydroquinate</name>
        <dbReference type="ChEBI" id="CHEBI:32364"/>
    </ligand>
</feature>
<dbReference type="GO" id="GO:0009073">
    <property type="term" value="P:aromatic amino acid family biosynthetic process"/>
    <property type="evidence" value="ECO:0007669"/>
    <property type="project" value="UniProtKB-KW"/>
</dbReference>
<feature type="active site" description="Proton donor/acceptor" evidence="4">
    <location>
        <position position="132"/>
    </location>
</feature>
<proteinExistence type="inferred from homology"/>
<dbReference type="RefSeq" id="WP_250866871.1">
    <property type="nucleotide sequence ID" value="NZ_JAGSOI010000001.1"/>
</dbReference>
<keyword evidence="6" id="KW-1185">Reference proteome</keyword>
<reference evidence="5" key="2">
    <citation type="submission" date="2021-04" db="EMBL/GenBank/DDBJ databases">
        <authorList>
            <person name="Dong X."/>
        </authorList>
    </citation>
    <scope>NUCLEOTIDE SEQUENCE</scope>
    <source>
        <strain evidence="5">LLY</strain>
    </source>
</reference>
<dbReference type="EMBL" id="JAGSOI010000001">
    <property type="protein sequence ID" value="MCM1985499.1"/>
    <property type="molecule type" value="Genomic_DNA"/>
</dbReference>
<feature type="binding site" evidence="4">
    <location>
        <position position="219"/>
    </location>
    <ligand>
        <name>3-dehydroquinate</name>
        <dbReference type="ChEBI" id="CHEBI:32364"/>
    </ligand>
</feature>
<dbReference type="PANTHER" id="PTHR43699">
    <property type="entry name" value="3-DEHYDROQUINATE DEHYDRATASE"/>
    <property type="match status" value="1"/>
</dbReference>
<keyword evidence="4" id="KW-0057">Aromatic amino acid biosynthesis</keyword>
<comment type="caution">
    <text evidence="4">Lacks conserved residue(s) required for the propagation of feature annotation.</text>
</comment>
<feature type="binding site" evidence="4">
    <location>
        <position position="196"/>
    </location>
    <ligand>
        <name>3-dehydroquinate</name>
        <dbReference type="ChEBI" id="CHEBI:32364"/>
    </ligand>
</feature>
<comment type="similarity">
    <text evidence="4">Belongs to the type-I 3-dehydroquinase family.</text>
</comment>
<dbReference type="InterPro" id="IPR013785">
    <property type="entry name" value="Aldolase_TIM"/>
</dbReference>
<reference evidence="5" key="1">
    <citation type="journal article" date="2021" name="mSystems">
        <title>Bacteria and Archaea Synergistically Convert Glycine Betaine to Biogenic Methane in the Formosa Cold Seep of the South China Sea.</title>
        <authorList>
            <person name="Li L."/>
            <person name="Zhang W."/>
            <person name="Zhang S."/>
            <person name="Song L."/>
            <person name="Sun Q."/>
            <person name="Zhang H."/>
            <person name="Xiang H."/>
            <person name="Dong X."/>
        </authorList>
    </citation>
    <scope>NUCLEOTIDE SEQUENCE</scope>
    <source>
        <strain evidence="5">LLY</strain>
    </source>
</reference>
<comment type="function">
    <text evidence="4">Involved in the third step of the chorismate pathway, which leads to the biosynthesis of aromatic amino acids. Catalyzes the cis-dehydration of 3-dehydroquinate (DHQ) and introduces the first double bond of the aromatic ring to yield 3-dehydroshikimate.</text>
</comment>